<sequence length="59" mass="6811">MTKEEFDGKFKETLDAILLAMAENSEIDPQKFYSMTCVLENLSFFSPILYGAIKKKKEQ</sequence>
<name>A0A3D8KZ92_9BACT</name>
<evidence type="ECO:0000313" key="1">
    <source>
        <dbReference type="EMBL" id="RDV10385.1"/>
    </source>
</evidence>
<protein>
    <submittedName>
        <fullName evidence="1">Uncharacterized protein</fullName>
    </submittedName>
</protein>
<organism evidence="1 2">
    <name type="scientific">Pontibacter diazotrophicus</name>
    <dbReference type="NCBI Taxonomy" id="1400979"/>
    <lineage>
        <taxon>Bacteria</taxon>
        <taxon>Pseudomonadati</taxon>
        <taxon>Bacteroidota</taxon>
        <taxon>Cytophagia</taxon>
        <taxon>Cytophagales</taxon>
        <taxon>Hymenobacteraceae</taxon>
        <taxon>Pontibacter</taxon>
    </lineage>
</organism>
<proteinExistence type="predicted"/>
<dbReference type="EMBL" id="QRGR01000060">
    <property type="protein sequence ID" value="RDV10385.1"/>
    <property type="molecule type" value="Genomic_DNA"/>
</dbReference>
<evidence type="ECO:0000313" key="2">
    <source>
        <dbReference type="Proteomes" id="UP000256708"/>
    </source>
</evidence>
<reference evidence="2" key="1">
    <citation type="submission" date="2018-08" db="EMBL/GenBank/DDBJ databases">
        <authorList>
            <person name="Liu Z.-W."/>
            <person name="Du Z.-J."/>
        </authorList>
    </citation>
    <scope>NUCLEOTIDE SEQUENCE [LARGE SCALE GENOMIC DNA]</scope>
    <source>
        <strain evidence="2">H4X</strain>
    </source>
</reference>
<keyword evidence="2" id="KW-1185">Reference proteome</keyword>
<comment type="caution">
    <text evidence="1">The sequence shown here is derived from an EMBL/GenBank/DDBJ whole genome shotgun (WGS) entry which is preliminary data.</text>
</comment>
<dbReference type="RefSeq" id="WP_115568597.1">
    <property type="nucleotide sequence ID" value="NZ_QRGR01000060.1"/>
</dbReference>
<dbReference type="Proteomes" id="UP000256708">
    <property type="component" value="Unassembled WGS sequence"/>
</dbReference>
<gene>
    <name evidence="1" type="ORF">DXT99_26400</name>
</gene>
<dbReference type="OrthoDB" id="853975at2"/>
<dbReference type="AlphaFoldDB" id="A0A3D8KZ92"/>
<accession>A0A3D8KZ92</accession>